<dbReference type="KEGG" id="mca:MCA0862"/>
<reference evidence="2 3" key="1">
    <citation type="journal article" date="2004" name="PLoS Biol.">
        <title>Genomic insights into methanotrophy: the complete genome sequence of Methylococcus capsulatus (Bath).</title>
        <authorList>
            <person name="Ward N.L."/>
            <person name="Larsen O."/>
            <person name="Sakwa J."/>
            <person name="Bruseth L."/>
            <person name="Khouri H.M."/>
            <person name="Durkin A.S."/>
            <person name="Dimitrov G."/>
            <person name="Jiang L."/>
            <person name="Scanlan D."/>
            <person name="Kang K.H."/>
            <person name="Lewis M.R."/>
            <person name="Nelson K.E."/>
            <person name="Methe B.A."/>
            <person name="Wu M."/>
            <person name="Heidelberg J.F."/>
            <person name="Paulsen I.T."/>
            <person name="Fouts D.E."/>
            <person name="Ravel J."/>
            <person name="Tettelin H."/>
            <person name="Ren Q."/>
            <person name="Read T.D."/>
            <person name="DeBoy R.T."/>
            <person name="Seshadri R."/>
            <person name="Salzberg S.L."/>
            <person name="Jensen H.B."/>
            <person name="Birkeland N.K."/>
            <person name="Nelson W.C."/>
            <person name="Dodson R.J."/>
            <person name="Grindhaug S.H."/>
            <person name="Holt I.E."/>
            <person name="Eidhammer I."/>
            <person name="Jonasen I."/>
            <person name="Vanaken S."/>
            <person name="Utterback T.R."/>
            <person name="Feldblyum T.V."/>
            <person name="Fraser C.M."/>
            <person name="Lillehaug J.R."/>
            <person name="Eisen J.A."/>
        </authorList>
    </citation>
    <scope>NUCLEOTIDE SEQUENCE [LARGE SCALE GENOMIC DNA]</scope>
    <source>
        <strain evidence="3">ATCC 33009 / NCIMB 11132 / Bath</strain>
    </source>
</reference>
<evidence type="ECO:0008006" key="4">
    <source>
        <dbReference type="Google" id="ProtNLM"/>
    </source>
</evidence>
<dbReference type="AlphaFoldDB" id="Q60AJ1"/>
<dbReference type="EMBL" id="AE017282">
    <property type="protein sequence ID" value="AAU93030.1"/>
    <property type="molecule type" value="Genomic_DNA"/>
</dbReference>
<sequence>MRGATAPGKPEYPLGFFGYNRHFPRRATPTGFLMAASPKRPGLLKSFFGAILRAYHPRTMREKGLLWTVTMLTILVLGIFLAIAEYWGEEPEEFDVLASAIQDAGVKNSRELPLGYTYATTLIDIGETLLYKPGGFLVNDMFPPGVFEDNMPMWEYGALTALRDATSALRNHIARAQSQSKEDPDLAQAEPFFYFDHTSWQLPSSESEYQKGIEAMMRYRARLMKREASFFSRADNLRQYLEILEKRLGSLSNRLSASAGDMSQVSTEEKRGVATKTSWWNVDDIFFEARGYSWAAIHILKAIEFDFRDILGNKTALVSLQSIIHELEDGQAPFLSPIILNGDGFGIFANYSLTLANYIARANAATIDLRNLLQQG</sequence>
<dbReference type="HOGENOM" id="CLU_857250_0_0_6"/>
<dbReference type="PIRSF" id="PIRSF029693">
    <property type="entry name" value="UCP029693"/>
    <property type="match status" value="1"/>
</dbReference>
<gene>
    <name evidence="2" type="ordered locus">MCA0862</name>
</gene>
<dbReference type="Pfam" id="PF10095">
    <property type="entry name" value="DUF2333"/>
    <property type="match status" value="1"/>
</dbReference>
<accession>Q60AJ1</accession>
<feature type="transmembrane region" description="Helical" evidence="1">
    <location>
        <begin position="65"/>
        <end position="87"/>
    </location>
</feature>
<organism evidence="2 3">
    <name type="scientific">Methylococcus capsulatus (strain ATCC 33009 / NCIMB 11132 / Bath)</name>
    <dbReference type="NCBI Taxonomy" id="243233"/>
    <lineage>
        <taxon>Bacteria</taxon>
        <taxon>Pseudomonadati</taxon>
        <taxon>Pseudomonadota</taxon>
        <taxon>Gammaproteobacteria</taxon>
        <taxon>Methylococcales</taxon>
        <taxon>Methylococcaceae</taxon>
        <taxon>Methylococcus</taxon>
    </lineage>
</organism>
<name>Q60AJ1_METCA</name>
<dbReference type="STRING" id="243233.MCA0862"/>
<evidence type="ECO:0000256" key="1">
    <source>
        <dbReference type="SAM" id="Phobius"/>
    </source>
</evidence>
<keyword evidence="1" id="KW-0812">Transmembrane</keyword>
<keyword evidence="1" id="KW-1133">Transmembrane helix</keyword>
<evidence type="ECO:0000313" key="3">
    <source>
        <dbReference type="Proteomes" id="UP000006821"/>
    </source>
</evidence>
<dbReference type="InterPro" id="IPR016936">
    <property type="entry name" value="UCP029693"/>
</dbReference>
<dbReference type="GeneID" id="88223170"/>
<dbReference type="eggNOG" id="COG5345">
    <property type="taxonomic scope" value="Bacteria"/>
</dbReference>
<dbReference type="RefSeq" id="WP_010960182.1">
    <property type="nucleotide sequence ID" value="NC_002977.6"/>
</dbReference>
<dbReference type="Proteomes" id="UP000006821">
    <property type="component" value="Chromosome"/>
</dbReference>
<keyword evidence="1" id="KW-0472">Membrane</keyword>
<protein>
    <recommendedName>
        <fullName evidence="4">DUF2333 domain-containing protein</fullName>
    </recommendedName>
</protein>
<evidence type="ECO:0000313" key="2">
    <source>
        <dbReference type="EMBL" id="AAU93030.1"/>
    </source>
</evidence>
<proteinExistence type="predicted"/>